<dbReference type="GeneID" id="36833040"/>
<feature type="transmembrane region" description="Helical" evidence="1">
    <location>
        <begin position="213"/>
        <end position="231"/>
    </location>
</feature>
<evidence type="ECO:0000313" key="3">
    <source>
        <dbReference type="Proteomes" id="UP000248044"/>
    </source>
</evidence>
<feature type="transmembrane region" description="Helical" evidence="1">
    <location>
        <begin position="174"/>
        <end position="192"/>
    </location>
</feature>
<evidence type="ECO:0000256" key="1">
    <source>
        <dbReference type="SAM" id="Phobius"/>
    </source>
</evidence>
<feature type="transmembrane region" description="Helical" evidence="1">
    <location>
        <begin position="108"/>
        <end position="129"/>
    </location>
</feature>
<evidence type="ECO:0000313" key="2">
    <source>
        <dbReference type="EMBL" id="AWR95335.1"/>
    </source>
</evidence>
<dbReference type="Proteomes" id="UP000248044">
    <property type="component" value="Chromosome"/>
</dbReference>
<gene>
    <name evidence="2" type="ORF">DFR85_12750</name>
</gene>
<dbReference type="InterPro" id="IPR008910">
    <property type="entry name" value="MSC_TM_helix"/>
</dbReference>
<proteinExistence type="predicted"/>
<accession>A0A2U9IH89</accession>
<dbReference type="KEGG" id="abri:DFR85_12750"/>
<feature type="transmembrane region" description="Helical" evidence="1">
    <location>
        <begin position="20"/>
        <end position="44"/>
    </location>
</feature>
<name>A0A2U9IH89_9CREN</name>
<feature type="transmembrane region" description="Helical" evidence="1">
    <location>
        <begin position="149"/>
        <end position="168"/>
    </location>
</feature>
<protein>
    <submittedName>
        <fullName evidence="2">Uncharacterized protein</fullName>
    </submittedName>
</protein>
<organism evidence="2 3">
    <name type="scientific">Acidianus brierleyi</name>
    <dbReference type="NCBI Taxonomy" id="41673"/>
    <lineage>
        <taxon>Archaea</taxon>
        <taxon>Thermoproteota</taxon>
        <taxon>Thermoprotei</taxon>
        <taxon>Sulfolobales</taxon>
        <taxon>Sulfolobaceae</taxon>
        <taxon>Acidianus</taxon>
    </lineage>
</organism>
<dbReference type="OrthoDB" id="37156at2157"/>
<keyword evidence="1" id="KW-0812">Transmembrane</keyword>
<keyword evidence="3" id="KW-1185">Reference proteome</keyword>
<dbReference type="RefSeq" id="WP_110271215.1">
    <property type="nucleotide sequence ID" value="NZ_CP029289.2"/>
</dbReference>
<dbReference type="EMBL" id="CP029289">
    <property type="protein sequence ID" value="AWR95335.1"/>
    <property type="molecule type" value="Genomic_DNA"/>
</dbReference>
<dbReference type="AlphaFoldDB" id="A0A2U9IH89"/>
<keyword evidence="1" id="KW-0472">Membrane</keyword>
<feature type="transmembrane region" description="Helical" evidence="1">
    <location>
        <begin position="64"/>
        <end position="88"/>
    </location>
</feature>
<sequence>MIPIETFSISAALTNLENEFINAIPSIILFVITVLIGYVVAIIVSDIISRVLNNLSASYPGLKISTGLISGTVKILIILIALAIAFSLLNLGTANIYISYIVRYLPDLAGAILLLTLGVSLVNIFLDFVGRQMGQQDSFVNTILMVLRFGLYAVIITIAANLAIFYWIPTVSSYLFYDIIIGSIILLFSFTITGKAIDDISKSHPETSSVLGYARLILYAVFILIAVGVIIQPFGNVTAIIQTFAWGLAIAFAIIVIPLVYALAKKIVQ</sequence>
<dbReference type="Pfam" id="PF05552">
    <property type="entry name" value="MS_channel_1st_1"/>
    <property type="match status" value="1"/>
</dbReference>
<reference evidence="2 3" key="1">
    <citation type="submission" date="2018-05" db="EMBL/GenBank/DDBJ databases">
        <title>Complete Genome Sequences of Extremely Thermoacidophilic, Metal-Mobilizing Type-Strain Members of the Archaeal Family Sulfolobaceae: Acidianus brierleyi DSM-1651T, Acidianus sulfidivorans DSM-18786T, Metallosphaera hakonensis DSM-7519T, and Metallosphaera prunae DSM-10039T.</title>
        <authorList>
            <person name="Counts J.A."/>
            <person name="Kelly R.M."/>
        </authorList>
    </citation>
    <scope>NUCLEOTIDE SEQUENCE [LARGE SCALE GENOMIC DNA]</scope>
    <source>
        <strain evidence="2 3">DSM 1651</strain>
    </source>
</reference>
<feature type="transmembrane region" description="Helical" evidence="1">
    <location>
        <begin position="243"/>
        <end position="264"/>
    </location>
</feature>
<keyword evidence="1" id="KW-1133">Transmembrane helix</keyword>